<evidence type="ECO:0000259" key="1">
    <source>
        <dbReference type="SMART" id="SM00470"/>
    </source>
</evidence>
<dbReference type="GO" id="GO:0071453">
    <property type="term" value="P:cellular response to oxygen levels"/>
    <property type="evidence" value="ECO:0007669"/>
    <property type="project" value="TreeGrafter"/>
</dbReference>
<gene>
    <name evidence="2" type="ORF">B5G41_12815</name>
</gene>
<reference evidence="3" key="1">
    <citation type="submission" date="2017-04" db="EMBL/GenBank/DDBJ databases">
        <title>Function of individual gut microbiota members based on whole genome sequencing of pure cultures obtained from chicken caecum.</title>
        <authorList>
            <person name="Medvecky M."/>
            <person name="Cejkova D."/>
            <person name="Polansky O."/>
            <person name="Karasova D."/>
            <person name="Kubasova T."/>
            <person name="Cizek A."/>
            <person name="Rychlik I."/>
        </authorList>
    </citation>
    <scope>NUCLEOTIDE SEQUENCE [LARGE SCALE GENOMIC DNA]</scope>
    <source>
        <strain evidence="3">An90</strain>
    </source>
</reference>
<sequence>MNRYCNPPTKATYRSPVYDVRAVPVEKVVANSYNPNVVAPPEMKLLELSIWEDGYTMPCVCYYDAEKDLYELVDGYHRYLVLKRSKRIYERERGLLPVAVIEKDISNRMASTIRHNRARGTHNVELMSEIVAELTRAQMSDQWIMRHIGMDRDELLRLKQITGLAELFADKEFSPGDTEEEAVEPARIMR</sequence>
<name>A0A1Y3QUZ4_9BACT</name>
<dbReference type="EMBL" id="NFHB01000009">
    <property type="protein sequence ID" value="OUN02237.1"/>
    <property type="molecule type" value="Genomic_DNA"/>
</dbReference>
<feature type="domain" description="ParB-like N-terminal" evidence="1">
    <location>
        <begin position="21"/>
        <end position="117"/>
    </location>
</feature>
<dbReference type="Gene3D" id="3.90.1530.10">
    <property type="entry name" value="Conserved hypothetical protein from pyrococcus furiosus pfu- 392566-001, ParB domain"/>
    <property type="match status" value="1"/>
</dbReference>
<dbReference type="PANTHER" id="PTHR30083">
    <property type="entry name" value="TRANSCRIPTIONAL REGULATOR-RELATED"/>
    <property type="match status" value="1"/>
</dbReference>
<accession>A0A1Y3QUZ4</accession>
<protein>
    <submittedName>
        <fullName evidence="2">Chromosome partitioning protein ParB</fullName>
    </submittedName>
</protein>
<evidence type="ECO:0000313" key="3">
    <source>
        <dbReference type="Proteomes" id="UP000195772"/>
    </source>
</evidence>
<organism evidence="2 3">
    <name type="scientific">Alistipes onderdonkii</name>
    <dbReference type="NCBI Taxonomy" id="328813"/>
    <lineage>
        <taxon>Bacteria</taxon>
        <taxon>Pseudomonadati</taxon>
        <taxon>Bacteroidota</taxon>
        <taxon>Bacteroidia</taxon>
        <taxon>Bacteroidales</taxon>
        <taxon>Rikenellaceae</taxon>
        <taxon>Alistipes</taxon>
    </lineage>
</organism>
<dbReference type="RefSeq" id="WP_087403312.1">
    <property type="nucleotide sequence ID" value="NZ_AP031440.1"/>
</dbReference>
<dbReference type="SMART" id="SM00470">
    <property type="entry name" value="ParB"/>
    <property type="match status" value="1"/>
</dbReference>
<dbReference type="OrthoDB" id="4536617at2"/>
<dbReference type="AlphaFoldDB" id="A0A1Y3QUZ4"/>
<dbReference type="InterPro" id="IPR003115">
    <property type="entry name" value="ParB_N"/>
</dbReference>
<evidence type="ECO:0000313" key="2">
    <source>
        <dbReference type="EMBL" id="OUN02237.1"/>
    </source>
</evidence>
<dbReference type="InterPro" id="IPR036086">
    <property type="entry name" value="ParB/Sulfiredoxin_sf"/>
</dbReference>
<dbReference type="CDD" id="cd16397">
    <property type="entry name" value="IbrB_like"/>
    <property type="match status" value="1"/>
</dbReference>
<dbReference type="eggNOG" id="COG1475">
    <property type="taxonomic scope" value="Bacteria"/>
</dbReference>
<comment type="caution">
    <text evidence="2">The sequence shown here is derived from an EMBL/GenBank/DDBJ whole genome shotgun (WGS) entry which is preliminary data.</text>
</comment>
<dbReference type="PANTHER" id="PTHR30083:SF1">
    <property type="entry name" value="TRANSCRIPTIONAL REGULATOR"/>
    <property type="match status" value="1"/>
</dbReference>
<dbReference type="SUPFAM" id="SSF110849">
    <property type="entry name" value="ParB/Sulfiredoxin"/>
    <property type="match status" value="1"/>
</dbReference>
<proteinExistence type="predicted"/>
<dbReference type="Proteomes" id="UP000195772">
    <property type="component" value="Unassembled WGS sequence"/>
</dbReference>